<organism evidence="2 3">
    <name type="scientific">Actinomadura bangladeshensis</name>
    <dbReference type="NCBI Taxonomy" id="453573"/>
    <lineage>
        <taxon>Bacteria</taxon>
        <taxon>Bacillati</taxon>
        <taxon>Actinomycetota</taxon>
        <taxon>Actinomycetes</taxon>
        <taxon>Streptosporangiales</taxon>
        <taxon>Thermomonosporaceae</taxon>
        <taxon>Actinomadura</taxon>
    </lineage>
</organism>
<keyword evidence="1" id="KW-0472">Membrane</keyword>
<dbReference type="AlphaFoldDB" id="A0A6L9QNU2"/>
<reference evidence="2 3" key="1">
    <citation type="submission" date="2020-01" db="EMBL/GenBank/DDBJ databases">
        <title>Insect and environment-associated Actinomycetes.</title>
        <authorList>
            <person name="Currrie C."/>
            <person name="Chevrette M."/>
            <person name="Carlson C."/>
            <person name="Stubbendieck R."/>
            <person name="Wendt-Pienkowski E."/>
        </authorList>
    </citation>
    <scope>NUCLEOTIDE SEQUENCE [LARGE SCALE GENOMIC DNA]</scope>
    <source>
        <strain evidence="2 3">SID10258</strain>
    </source>
</reference>
<protein>
    <submittedName>
        <fullName evidence="2">EscU/YscU/HrcU family type III secretion system export apparatus switch protein</fullName>
    </submittedName>
</protein>
<comment type="caution">
    <text evidence="2">The sequence shown here is derived from an EMBL/GenBank/DDBJ whole genome shotgun (WGS) entry which is preliminary data.</text>
</comment>
<proteinExistence type="predicted"/>
<keyword evidence="1" id="KW-0812">Transmembrane</keyword>
<feature type="transmembrane region" description="Helical" evidence="1">
    <location>
        <begin position="12"/>
        <end position="33"/>
    </location>
</feature>
<dbReference type="EMBL" id="JAAGLI010000877">
    <property type="protein sequence ID" value="NEA27127.1"/>
    <property type="molecule type" value="Genomic_DNA"/>
</dbReference>
<accession>A0A6L9QNU2</accession>
<evidence type="ECO:0000313" key="3">
    <source>
        <dbReference type="Proteomes" id="UP000475532"/>
    </source>
</evidence>
<sequence>MTQRKAGPLWGAARWPLAVGMVCLVGGGIVLRLDEKTPYNCDFSCAMSSIGWQDQLAFLMFALVCVLFGVLSVVDFVRDRWR</sequence>
<name>A0A6L9QNU2_9ACTN</name>
<evidence type="ECO:0000313" key="2">
    <source>
        <dbReference type="EMBL" id="NEA27127.1"/>
    </source>
</evidence>
<dbReference type="Proteomes" id="UP000475532">
    <property type="component" value="Unassembled WGS sequence"/>
</dbReference>
<evidence type="ECO:0000256" key="1">
    <source>
        <dbReference type="SAM" id="Phobius"/>
    </source>
</evidence>
<keyword evidence="1" id="KW-1133">Transmembrane helix</keyword>
<dbReference type="RefSeq" id="WP_163061352.1">
    <property type="nucleotide sequence ID" value="NZ_JAAGLI010000877.1"/>
</dbReference>
<gene>
    <name evidence="2" type="ORF">G3I70_32200</name>
</gene>
<feature type="transmembrane region" description="Helical" evidence="1">
    <location>
        <begin position="56"/>
        <end position="77"/>
    </location>
</feature>